<sequence>MDKPTPEELQLLHDELCSALNDTTRIAILYELADGARNVGAMVESLGLPQGTVSRHLKVLRERGVVIATRQANQVLYELGDPRVLEVLGVMRDMLADSLRLRGETAARIQSARKGTRR</sequence>
<keyword evidence="1" id="KW-0805">Transcription regulation</keyword>
<dbReference type="InterPro" id="IPR011991">
    <property type="entry name" value="ArsR-like_HTH"/>
</dbReference>
<reference evidence="5 6" key="1">
    <citation type="submission" date="2024-09" db="EMBL/GenBank/DDBJ databases">
        <authorList>
            <person name="D'Angelo T."/>
        </authorList>
    </citation>
    <scope>NUCLEOTIDE SEQUENCE [LARGE SCALE GENOMIC DNA]</scope>
    <source>
        <strain evidence="5">SAG AM-320-E07</strain>
    </source>
</reference>
<keyword evidence="6" id="KW-1185">Reference proteome</keyword>
<evidence type="ECO:0000256" key="1">
    <source>
        <dbReference type="ARBA" id="ARBA00023015"/>
    </source>
</evidence>
<comment type="caution">
    <text evidence="5">The sequence shown here is derived from an EMBL/GenBank/DDBJ whole genome shotgun (WGS) entry which is preliminary data.</text>
</comment>
<evidence type="ECO:0000256" key="3">
    <source>
        <dbReference type="ARBA" id="ARBA00023163"/>
    </source>
</evidence>
<dbReference type="InterPro" id="IPR051011">
    <property type="entry name" value="Metal_resp_trans_reg"/>
</dbReference>
<dbReference type="Pfam" id="PF01022">
    <property type="entry name" value="HTH_5"/>
    <property type="match status" value="1"/>
</dbReference>
<gene>
    <name evidence="5" type="ORF">ACFL6M_02670</name>
</gene>
<dbReference type="EMBL" id="JBHPKH010000018">
    <property type="protein sequence ID" value="MFC1572481.1"/>
    <property type="molecule type" value="Genomic_DNA"/>
</dbReference>
<dbReference type="CDD" id="cd00090">
    <property type="entry name" value="HTH_ARSR"/>
    <property type="match status" value="1"/>
</dbReference>
<dbReference type="Proteomes" id="UP001593833">
    <property type="component" value="Unassembled WGS sequence"/>
</dbReference>
<proteinExistence type="predicted"/>
<evidence type="ECO:0000256" key="2">
    <source>
        <dbReference type="ARBA" id="ARBA00023125"/>
    </source>
</evidence>
<dbReference type="InterPro" id="IPR001845">
    <property type="entry name" value="HTH_ArsR_DNA-bd_dom"/>
</dbReference>
<dbReference type="NCBIfam" id="NF033788">
    <property type="entry name" value="HTH_metalloreg"/>
    <property type="match status" value="1"/>
</dbReference>
<evidence type="ECO:0000313" key="6">
    <source>
        <dbReference type="Proteomes" id="UP001593833"/>
    </source>
</evidence>
<accession>A0ABV6YJI5</accession>
<keyword evidence="3" id="KW-0804">Transcription</keyword>
<dbReference type="PANTHER" id="PTHR43132">
    <property type="entry name" value="ARSENICAL RESISTANCE OPERON REPRESSOR ARSR-RELATED"/>
    <property type="match status" value="1"/>
</dbReference>
<feature type="domain" description="HTH arsR-type" evidence="4">
    <location>
        <begin position="5"/>
        <end position="99"/>
    </location>
</feature>
<dbReference type="InterPro" id="IPR036390">
    <property type="entry name" value="WH_DNA-bd_sf"/>
</dbReference>
<dbReference type="PANTHER" id="PTHR43132:SF2">
    <property type="entry name" value="ARSENICAL RESISTANCE OPERON REPRESSOR ARSR-RELATED"/>
    <property type="match status" value="1"/>
</dbReference>
<dbReference type="InterPro" id="IPR036388">
    <property type="entry name" value="WH-like_DNA-bd_sf"/>
</dbReference>
<organism evidence="5 6">
    <name type="scientific">Eiseniibacteriota bacterium</name>
    <dbReference type="NCBI Taxonomy" id="2212470"/>
    <lineage>
        <taxon>Bacteria</taxon>
        <taxon>Candidatus Eiseniibacteriota</taxon>
    </lineage>
</organism>
<evidence type="ECO:0000259" key="4">
    <source>
        <dbReference type="PROSITE" id="PS50987"/>
    </source>
</evidence>
<dbReference type="SUPFAM" id="SSF46785">
    <property type="entry name" value="Winged helix' DNA-binding domain"/>
    <property type="match status" value="1"/>
</dbReference>
<name>A0ABV6YJI5_UNCEI</name>
<keyword evidence="2" id="KW-0238">DNA-binding</keyword>
<dbReference type="PRINTS" id="PR00778">
    <property type="entry name" value="HTHARSR"/>
</dbReference>
<dbReference type="Gene3D" id="1.10.10.10">
    <property type="entry name" value="Winged helix-like DNA-binding domain superfamily/Winged helix DNA-binding domain"/>
    <property type="match status" value="1"/>
</dbReference>
<evidence type="ECO:0000313" key="5">
    <source>
        <dbReference type="EMBL" id="MFC1572481.1"/>
    </source>
</evidence>
<dbReference type="SMART" id="SM00418">
    <property type="entry name" value="HTH_ARSR"/>
    <property type="match status" value="1"/>
</dbReference>
<dbReference type="PROSITE" id="PS50987">
    <property type="entry name" value="HTH_ARSR_2"/>
    <property type="match status" value="1"/>
</dbReference>
<protein>
    <submittedName>
        <fullName evidence="5">ArsR/SmtB family transcription factor</fullName>
    </submittedName>
</protein>